<dbReference type="Proteomes" id="UP000824998">
    <property type="component" value="Unassembled WGS sequence"/>
</dbReference>
<name>A0A9P7YGM4_9HELO</name>
<evidence type="ECO:0000313" key="2">
    <source>
        <dbReference type="Proteomes" id="UP000824998"/>
    </source>
</evidence>
<protein>
    <submittedName>
        <fullName evidence="1">Uncharacterized protein</fullName>
    </submittedName>
</protein>
<dbReference type="EMBL" id="MU251538">
    <property type="protein sequence ID" value="KAG9232653.1"/>
    <property type="molecule type" value="Genomic_DNA"/>
</dbReference>
<evidence type="ECO:0000313" key="1">
    <source>
        <dbReference type="EMBL" id="KAG9232653.1"/>
    </source>
</evidence>
<comment type="caution">
    <text evidence="1">The sequence shown here is derived from an EMBL/GenBank/DDBJ whole genome shotgun (WGS) entry which is preliminary data.</text>
</comment>
<proteinExistence type="predicted"/>
<sequence length="64" mass="7254">MRLLAYNNAGELSLFEFFDHKIPKHAILSHRWGAEEVTFADLMDGTGKRMAGYNETVLRRAGEA</sequence>
<reference evidence="1" key="1">
    <citation type="journal article" date="2021" name="IMA Fungus">
        <title>Genomic characterization of three marine fungi, including Emericellopsis atlantica sp. nov. with signatures of a generalist lifestyle and marine biomass degradation.</title>
        <authorList>
            <person name="Hagestad O.C."/>
            <person name="Hou L."/>
            <person name="Andersen J.H."/>
            <person name="Hansen E.H."/>
            <person name="Altermark B."/>
            <person name="Li C."/>
            <person name="Kuhnert E."/>
            <person name="Cox R.J."/>
            <person name="Crous P.W."/>
            <person name="Spatafora J.W."/>
            <person name="Lail K."/>
            <person name="Amirebrahimi M."/>
            <person name="Lipzen A."/>
            <person name="Pangilinan J."/>
            <person name="Andreopoulos W."/>
            <person name="Hayes R.D."/>
            <person name="Ng V."/>
            <person name="Grigoriev I.V."/>
            <person name="Jackson S.A."/>
            <person name="Sutton T.D.S."/>
            <person name="Dobson A.D.W."/>
            <person name="Rama T."/>
        </authorList>
    </citation>
    <scope>NUCLEOTIDE SEQUENCE</scope>
    <source>
        <strain evidence="1">TRa018bII</strain>
    </source>
</reference>
<accession>A0A9P7YGM4</accession>
<keyword evidence="2" id="KW-1185">Reference proteome</keyword>
<dbReference type="OrthoDB" id="3533378at2759"/>
<organism evidence="1 2">
    <name type="scientific">Amylocarpus encephaloides</name>
    <dbReference type="NCBI Taxonomy" id="45428"/>
    <lineage>
        <taxon>Eukaryota</taxon>
        <taxon>Fungi</taxon>
        <taxon>Dikarya</taxon>
        <taxon>Ascomycota</taxon>
        <taxon>Pezizomycotina</taxon>
        <taxon>Leotiomycetes</taxon>
        <taxon>Helotiales</taxon>
        <taxon>Helotiales incertae sedis</taxon>
        <taxon>Amylocarpus</taxon>
    </lineage>
</organism>
<dbReference type="PANTHER" id="PTHR10622:SF10">
    <property type="entry name" value="HET DOMAIN-CONTAINING PROTEIN"/>
    <property type="match status" value="1"/>
</dbReference>
<dbReference type="AlphaFoldDB" id="A0A9P7YGM4"/>
<gene>
    <name evidence="1" type="ORF">BJ875DRAFT_466243</name>
</gene>
<dbReference type="PANTHER" id="PTHR10622">
    <property type="entry name" value="HET DOMAIN-CONTAINING PROTEIN"/>
    <property type="match status" value="1"/>
</dbReference>